<dbReference type="GO" id="GO:0004803">
    <property type="term" value="F:transposase activity"/>
    <property type="evidence" value="ECO:0007669"/>
    <property type="project" value="InterPro"/>
</dbReference>
<sequence>MPPKYAVAQVVGYIKGKSAINIARNFAGCKKNFTGQHFWARGYHVSTVGRDEEAVRKYIKEREAEDQRIDQLQLFD</sequence>
<evidence type="ECO:0000313" key="2">
    <source>
        <dbReference type="EMBL" id="CBX30485.1"/>
    </source>
</evidence>
<dbReference type="PANTHER" id="PTHR33360">
    <property type="entry name" value="TRANSPOSASE FOR INSERTION SEQUENCE ELEMENT IS200"/>
    <property type="match status" value="1"/>
</dbReference>
<name>E1YIU1_9BACT</name>
<evidence type="ECO:0000259" key="1">
    <source>
        <dbReference type="Pfam" id="PF01797"/>
    </source>
</evidence>
<dbReference type="Pfam" id="PF01797">
    <property type="entry name" value="Y1_Tnp"/>
    <property type="match status" value="1"/>
</dbReference>
<dbReference type="InterPro" id="IPR002686">
    <property type="entry name" value="Transposase_17"/>
</dbReference>
<dbReference type="NCBIfam" id="NF033573">
    <property type="entry name" value="transpos_IS200"/>
    <property type="match status" value="1"/>
</dbReference>
<dbReference type="EMBL" id="FR695876">
    <property type="protein sequence ID" value="CBX30485.1"/>
    <property type="molecule type" value="Genomic_DNA"/>
</dbReference>
<gene>
    <name evidence="2" type="ORF">N47_K27250</name>
</gene>
<accession>E1YIU1</accession>
<dbReference type="GO" id="GO:0003677">
    <property type="term" value="F:DNA binding"/>
    <property type="evidence" value="ECO:0007669"/>
    <property type="project" value="InterPro"/>
</dbReference>
<feature type="domain" description="Transposase IS200-like" evidence="1">
    <location>
        <begin position="1"/>
        <end position="61"/>
    </location>
</feature>
<dbReference type="GO" id="GO:0006313">
    <property type="term" value="P:DNA transposition"/>
    <property type="evidence" value="ECO:0007669"/>
    <property type="project" value="InterPro"/>
</dbReference>
<reference evidence="2" key="1">
    <citation type="journal article" date="2011" name="Environ. Microbiol.">
        <title>Genomic insights into the metabolic potential of the polycyclic aromatic hydrocarbon degrading sulfate-reducing Deltaproteobacterium N47.</title>
        <authorList>
            <person name="Bergmann F."/>
            <person name="Selesi D."/>
            <person name="Weinmaier T."/>
            <person name="Tischler P."/>
            <person name="Rattei T."/>
            <person name="Meckenstock R.U."/>
        </authorList>
    </citation>
    <scope>NUCLEOTIDE SEQUENCE</scope>
</reference>
<organism evidence="2">
    <name type="scientific">uncultured Desulfobacterium sp</name>
    <dbReference type="NCBI Taxonomy" id="201089"/>
    <lineage>
        <taxon>Bacteria</taxon>
        <taxon>Pseudomonadati</taxon>
        <taxon>Thermodesulfobacteriota</taxon>
        <taxon>Desulfobacteria</taxon>
        <taxon>Desulfobacterales</taxon>
        <taxon>Desulfobacteriaceae</taxon>
        <taxon>Desulfobacterium</taxon>
        <taxon>environmental samples</taxon>
    </lineage>
</organism>
<dbReference type="SUPFAM" id="SSF143422">
    <property type="entry name" value="Transposase IS200-like"/>
    <property type="match status" value="1"/>
</dbReference>
<proteinExistence type="predicted"/>
<dbReference type="PANTHER" id="PTHR33360:SF2">
    <property type="entry name" value="TRANSPOSASE FOR INSERTION SEQUENCE ELEMENT IS200"/>
    <property type="match status" value="1"/>
</dbReference>
<dbReference type="InterPro" id="IPR036515">
    <property type="entry name" value="Transposase_17_sf"/>
</dbReference>
<dbReference type="AlphaFoldDB" id="E1YIU1"/>
<protein>
    <recommendedName>
        <fullName evidence="1">Transposase IS200-like domain-containing protein</fullName>
    </recommendedName>
</protein>
<dbReference type="Gene3D" id="3.30.70.1290">
    <property type="entry name" value="Transposase IS200-like"/>
    <property type="match status" value="1"/>
</dbReference>